<evidence type="ECO:0000313" key="2">
    <source>
        <dbReference type="Proteomes" id="UP000324222"/>
    </source>
</evidence>
<dbReference type="Proteomes" id="UP000324222">
    <property type="component" value="Unassembled WGS sequence"/>
</dbReference>
<reference evidence="1 2" key="1">
    <citation type="submission" date="2019-05" db="EMBL/GenBank/DDBJ databases">
        <title>Another draft genome of Portunus trituberculatus and its Hox gene families provides insights of decapod evolution.</title>
        <authorList>
            <person name="Jeong J.-H."/>
            <person name="Song I."/>
            <person name="Kim S."/>
            <person name="Choi T."/>
            <person name="Kim D."/>
            <person name="Ryu S."/>
            <person name="Kim W."/>
        </authorList>
    </citation>
    <scope>NUCLEOTIDE SEQUENCE [LARGE SCALE GENOMIC DNA]</scope>
    <source>
        <tissue evidence="1">Muscle</tissue>
    </source>
</reference>
<dbReference type="EMBL" id="VSRR010001794">
    <property type="protein sequence ID" value="MPC27727.1"/>
    <property type="molecule type" value="Genomic_DNA"/>
</dbReference>
<organism evidence="1 2">
    <name type="scientific">Portunus trituberculatus</name>
    <name type="common">Swimming crab</name>
    <name type="synonym">Neptunus trituberculatus</name>
    <dbReference type="NCBI Taxonomy" id="210409"/>
    <lineage>
        <taxon>Eukaryota</taxon>
        <taxon>Metazoa</taxon>
        <taxon>Ecdysozoa</taxon>
        <taxon>Arthropoda</taxon>
        <taxon>Crustacea</taxon>
        <taxon>Multicrustacea</taxon>
        <taxon>Malacostraca</taxon>
        <taxon>Eumalacostraca</taxon>
        <taxon>Eucarida</taxon>
        <taxon>Decapoda</taxon>
        <taxon>Pleocyemata</taxon>
        <taxon>Brachyura</taxon>
        <taxon>Eubrachyura</taxon>
        <taxon>Portunoidea</taxon>
        <taxon>Portunidae</taxon>
        <taxon>Portuninae</taxon>
        <taxon>Portunus</taxon>
    </lineage>
</organism>
<sequence length="179" mass="20385">MRPSESELHSTQQSPFHVVSEVELLCDAQLHKLGHQSPCATYSLMLYQYPGQSQVTDYLNPDRLMQYFGFRRSRSEAQHLFLNSCRRGDKMWCSFRRLDSYSAITASIIMILLTTDRSEMRQQFEGMRDSLLLFVYSRDTDLPIQAVGEVQEVDSQDTVLCSLMTSTPSAAVLRGGVLS</sequence>
<accession>A0A5B7E314</accession>
<protein>
    <submittedName>
        <fullName evidence="1">Uncharacterized protein</fullName>
    </submittedName>
</protein>
<gene>
    <name evidence="1" type="ORF">E2C01_020906</name>
</gene>
<comment type="caution">
    <text evidence="1">The sequence shown here is derived from an EMBL/GenBank/DDBJ whole genome shotgun (WGS) entry which is preliminary data.</text>
</comment>
<keyword evidence="2" id="KW-1185">Reference proteome</keyword>
<proteinExistence type="predicted"/>
<name>A0A5B7E314_PORTR</name>
<evidence type="ECO:0000313" key="1">
    <source>
        <dbReference type="EMBL" id="MPC27727.1"/>
    </source>
</evidence>
<dbReference type="AlphaFoldDB" id="A0A5B7E314"/>